<name>A0A1W2AMI4_9FLAO</name>
<dbReference type="Pfam" id="PF02424">
    <property type="entry name" value="ApbE"/>
    <property type="match status" value="1"/>
</dbReference>
<dbReference type="GO" id="GO:0016740">
    <property type="term" value="F:transferase activity"/>
    <property type="evidence" value="ECO:0007669"/>
    <property type="project" value="UniProtKB-UniRule"/>
</dbReference>
<evidence type="ECO:0000256" key="5">
    <source>
        <dbReference type="ARBA" id="ARBA00022723"/>
    </source>
</evidence>
<dbReference type="STRING" id="504486.SAMN05660703_2051"/>
<dbReference type="AlphaFoldDB" id="A0A1W2AMI4"/>
<evidence type="ECO:0000256" key="11">
    <source>
        <dbReference type="PIRSR" id="PIRSR006268-2"/>
    </source>
</evidence>
<dbReference type="PANTHER" id="PTHR30040">
    <property type="entry name" value="THIAMINE BIOSYNTHESIS LIPOPROTEIN APBE"/>
    <property type="match status" value="1"/>
</dbReference>
<evidence type="ECO:0000256" key="9">
    <source>
        <dbReference type="ARBA" id="ARBA00048540"/>
    </source>
</evidence>
<accession>A0A1W2AMI4</accession>
<keyword evidence="5 10" id="KW-0479">Metal-binding</keyword>
<reference evidence="12 13" key="1">
    <citation type="submission" date="2017-04" db="EMBL/GenBank/DDBJ databases">
        <authorList>
            <person name="Afonso C.L."/>
            <person name="Miller P.J."/>
            <person name="Scott M.A."/>
            <person name="Spackman E."/>
            <person name="Goraichik I."/>
            <person name="Dimitrov K.M."/>
            <person name="Suarez D.L."/>
            <person name="Swayne D.E."/>
        </authorList>
    </citation>
    <scope>NUCLEOTIDE SEQUENCE [LARGE SCALE GENOMIC DNA]</scope>
    <source>
        <strain evidence="12 13">DSM 21164</strain>
    </source>
</reference>
<dbReference type="GO" id="GO:0046872">
    <property type="term" value="F:metal ion binding"/>
    <property type="evidence" value="ECO:0007669"/>
    <property type="project" value="UniProtKB-UniRule"/>
</dbReference>
<evidence type="ECO:0000256" key="1">
    <source>
        <dbReference type="ARBA" id="ARBA00011955"/>
    </source>
</evidence>
<keyword evidence="3 10" id="KW-0285">Flavoprotein</keyword>
<evidence type="ECO:0000256" key="3">
    <source>
        <dbReference type="ARBA" id="ARBA00022630"/>
    </source>
</evidence>
<keyword evidence="7 10" id="KW-0460">Magnesium</keyword>
<organism evidence="12 13">
    <name type="scientific">Cellulophaga tyrosinoxydans</name>
    <dbReference type="NCBI Taxonomy" id="504486"/>
    <lineage>
        <taxon>Bacteria</taxon>
        <taxon>Pseudomonadati</taxon>
        <taxon>Bacteroidota</taxon>
        <taxon>Flavobacteriia</taxon>
        <taxon>Flavobacteriales</taxon>
        <taxon>Flavobacteriaceae</taxon>
        <taxon>Cellulophaga</taxon>
    </lineage>
</organism>
<keyword evidence="6 10" id="KW-0274">FAD</keyword>
<protein>
    <recommendedName>
        <fullName evidence="2 10">FAD:protein FMN transferase</fullName>
        <ecNumber evidence="1 10">2.7.1.180</ecNumber>
    </recommendedName>
    <alternativeName>
        <fullName evidence="8 10">Flavin transferase</fullName>
    </alternativeName>
</protein>
<dbReference type="SUPFAM" id="SSF143631">
    <property type="entry name" value="ApbE-like"/>
    <property type="match status" value="1"/>
</dbReference>
<dbReference type="Proteomes" id="UP000192360">
    <property type="component" value="Unassembled WGS sequence"/>
</dbReference>
<feature type="binding site" evidence="11">
    <location>
        <position position="166"/>
    </location>
    <ligand>
        <name>Mg(2+)</name>
        <dbReference type="ChEBI" id="CHEBI:18420"/>
    </ligand>
</feature>
<proteinExistence type="inferred from homology"/>
<evidence type="ECO:0000256" key="2">
    <source>
        <dbReference type="ARBA" id="ARBA00016337"/>
    </source>
</evidence>
<sequence>MLLLFFVVMLSAQEKKYVTIQRTHNLMGTNFDIVIVAESETAALKNIDYIVNEIKRIEKLISSWDTSSETSLINKNAGIQPVKVSAEIFDLIKRSISLSKLTKGAFDITFASMNTVWKFDGSLKNLPSHDEINSSISSVGYENIMLNQELSTVFLPRVGMKIGFDAIGKGYAVDKAKELMQSKKVFAGAISSTGDLVTWGRQASGEKWIYGIANPQKREDILTWLPLDESAVATSDNYKKYIVFNGEKYSHIIDPRTGYPTKGINRVSVFSKSAEFSDAIATAIFVMGVKAGLEFAKQLDNIEIIIVDVENHIHKTNGIKIDASN</sequence>
<dbReference type="PANTHER" id="PTHR30040:SF2">
    <property type="entry name" value="FAD:PROTEIN FMN TRANSFERASE"/>
    <property type="match status" value="1"/>
</dbReference>
<dbReference type="EC" id="2.7.1.180" evidence="1 10"/>
<evidence type="ECO:0000256" key="7">
    <source>
        <dbReference type="ARBA" id="ARBA00022842"/>
    </source>
</evidence>
<comment type="similarity">
    <text evidence="10">Belongs to the ApbE family.</text>
</comment>
<evidence type="ECO:0000313" key="12">
    <source>
        <dbReference type="EMBL" id="SMC61814.1"/>
    </source>
</evidence>
<evidence type="ECO:0000313" key="13">
    <source>
        <dbReference type="Proteomes" id="UP000192360"/>
    </source>
</evidence>
<dbReference type="InterPro" id="IPR003374">
    <property type="entry name" value="ApbE-like_sf"/>
</dbReference>
<feature type="binding site" evidence="11">
    <location>
        <position position="282"/>
    </location>
    <ligand>
        <name>Mg(2+)</name>
        <dbReference type="ChEBI" id="CHEBI:18420"/>
    </ligand>
</feature>
<dbReference type="EMBL" id="FWXO01000003">
    <property type="protein sequence ID" value="SMC61814.1"/>
    <property type="molecule type" value="Genomic_DNA"/>
</dbReference>
<keyword evidence="13" id="KW-1185">Reference proteome</keyword>
<evidence type="ECO:0000256" key="4">
    <source>
        <dbReference type="ARBA" id="ARBA00022679"/>
    </source>
</evidence>
<dbReference type="PIRSF" id="PIRSF006268">
    <property type="entry name" value="ApbE"/>
    <property type="match status" value="1"/>
</dbReference>
<keyword evidence="4 10" id="KW-0808">Transferase</keyword>
<feature type="binding site" evidence="11">
    <location>
        <position position="278"/>
    </location>
    <ligand>
        <name>Mg(2+)</name>
        <dbReference type="ChEBI" id="CHEBI:18420"/>
    </ligand>
</feature>
<evidence type="ECO:0000256" key="10">
    <source>
        <dbReference type="PIRNR" id="PIRNR006268"/>
    </source>
</evidence>
<comment type="cofactor">
    <cofactor evidence="11">
        <name>Mg(2+)</name>
        <dbReference type="ChEBI" id="CHEBI:18420"/>
    </cofactor>
    <cofactor evidence="11">
        <name>Mn(2+)</name>
        <dbReference type="ChEBI" id="CHEBI:29035"/>
    </cofactor>
    <text evidence="11">Magnesium. Can also use manganese.</text>
</comment>
<gene>
    <name evidence="12" type="ORF">SAMN05660703_2051</name>
</gene>
<comment type="catalytic activity">
    <reaction evidence="9 10">
        <text>L-threonyl-[protein] + FAD = FMN-L-threonyl-[protein] + AMP + H(+)</text>
        <dbReference type="Rhea" id="RHEA:36847"/>
        <dbReference type="Rhea" id="RHEA-COMP:11060"/>
        <dbReference type="Rhea" id="RHEA-COMP:11061"/>
        <dbReference type="ChEBI" id="CHEBI:15378"/>
        <dbReference type="ChEBI" id="CHEBI:30013"/>
        <dbReference type="ChEBI" id="CHEBI:57692"/>
        <dbReference type="ChEBI" id="CHEBI:74257"/>
        <dbReference type="ChEBI" id="CHEBI:456215"/>
        <dbReference type="EC" id="2.7.1.180"/>
    </reaction>
</comment>
<evidence type="ECO:0000256" key="8">
    <source>
        <dbReference type="ARBA" id="ARBA00031306"/>
    </source>
</evidence>
<dbReference type="InterPro" id="IPR024932">
    <property type="entry name" value="ApbE"/>
</dbReference>
<dbReference type="Gene3D" id="3.10.520.10">
    <property type="entry name" value="ApbE-like domains"/>
    <property type="match status" value="1"/>
</dbReference>
<keyword evidence="12" id="KW-0449">Lipoprotein</keyword>
<evidence type="ECO:0000256" key="6">
    <source>
        <dbReference type="ARBA" id="ARBA00022827"/>
    </source>
</evidence>